<evidence type="ECO:0000313" key="4">
    <source>
        <dbReference type="Proteomes" id="UP000186019"/>
    </source>
</evidence>
<dbReference type="STRING" id="573024.SAMN05216208_1533"/>
<reference evidence="3 4" key="1">
    <citation type="submission" date="2017-01" db="EMBL/GenBank/DDBJ databases">
        <authorList>
            <person name="Mah S.A."/>
            <person name="Swanson W.J."/>
            <person name="Moy G.W."/>
            <person name="Vacquier V.D."/>
        </authorList>
    </citation>
    <scope>NUCLEOTIDE SEQUENCE [LARGE SCALE GENOMIC DNA]</scope>
    <source>
        <strain evidence="3 4">DSM 29590</strain>
    </source>
</reference>
<dbReference type="InterPro" id="IPR013094">
    <property type="entry name" value="AB_hydrolase_3"/>
</dbReference>
<dbReference type="Pfam" id="PF07859">
    <property type="entry name" value="Abhydrolase_3"/>
    <property type="match status" value="1"/>
</dbReference>
<evidence type="ECO:0000259" key="2">
    <source>
        <dbReference type="Pfam" id="PF07859"/>
    </source>
</evidence>
<organism evidence="3 4">
    <name type="scientific">Roseovarius nanhaiticus</name>
    <dbReference type="NCBI Taxonomy" id="573024"/>
    <lineage>
        <taxon>Bacteria</taxon>
        <taxon>Pseudomonadati</taxon>
        <taxon>Pseudomonadota</taxon>
        <taxon>Alphaproteobacteria</taxon>
        <taxon>Rhodobacterales</taxon>
        <taxon>Roseobacteraceae</taxon>
        <taxon>Roseovarius</taxon>
    </lineage>
</organism>
<dbReference type="PANTHER" id="PTHR48081">
    <property type="entry name" value="AB HYDROLASE SUPERFAMILY PROTEIN C4A8.06C"/>
    <property type="match status" value="1"/>
</dbReference>
<dbReference type="Proteomes" id="UP000186019">
    <property type="component" value="Unassembled WGS sequence"/>
</dbReference>
<protein>
    <submittedName>
        <fullName evidence="3">Acetyl esterase/lipase</fullName>
    </submittedName>
</protein>
<dbReference type="EMBL" id="FTNV01000001">
    <property type="protein sequence ID" value="SIR92832.1"/>
    <property type="molecule type" value="Genomic_DNA"/>
</dbReference>
<name>A0A1N7EXS8_9RHOB</name>
<feature type="domain" description="Alpha/beta hydrolase fold-3" evidence="2">
    <location>
        <begin position="79"/>
        <end position="276"/>
    </location>
</feature>
<dbReference type="OrthoDB" id="9806180at2"/>
<dbReference type="RefSeq" id="WP_076530848.1">
    <property type="nucleotide sequence ID" value="NZ_FOAC01000001.1"/>
</dbReference>
<accession>A0A1N7EXS8</accession>
<evidence type="ECO:0000256" key="1">
    <source>
        <dbReference type="ARBA" id="ARBA00022801"/>
    </source>
</evidence>
<gene>
    <name evidence="3" type="ORF">SAMN05421666_0602</name>
</gene>
<dbReference type="InterPro" id="IPR050300">
    <property type="entry name" value="GDXG_lipolytic_enzyme"/>
</dbReference>
<dbReference type="SUPFAM" id="SSF53474">
    <property type="entry name" value="alpha/beta-Hydrolases"/>
    <property type="match status" value="1"/>
</dbReference>
<evidence type="ECO:0000313" key="3">
    <source>
        <dbReference type="EMBL" id="SIR92832.1"/>
    </source>
</evidence>
<proteinExistence type="predicted"/>
<keyword evidence="1" id="KW-0378">Hydrolase</keyword>
<dbReference type="InterPro" id="IPR029058">
    <property type="entry name" value="AB_hydrolase_fold"/>
</dbReference>
<dbReference type="AlphaFoldDB" id="A0A1N7EXS8"/>
<keyword evidence="4" id="KW-1185">Reference proteome</keyword>
<sequence length="303" mass="32740">MTRRARLLNLWLRYTAKPIFARLQDPERARRLIERCARLASRPPAGLQFDTIGLERPGADALEALQITPEAAQGAGPILLYLHGGGYVFGSPRSYKGLVGHIARRTGLTAILPRYRLAPEHPFPAAPDDALTAYRAIMDHPGGIILGGDSAGGGLALGLLGQICALGLRQPVGTFCFSPFTDMTFSGESFAANNRADPILPARRAPDIAQMYMQGANPEDPRASPLFASFFGAGPVWITVGSTEILLDDARRMSEHLMQQGVDVTCVIAPDLPHVWPLFHGLIPEAEQSLAELSGWITSLSRL</sequence>
<dbReference type="Gene3D" id="3.40.50.1820">
    <property type="entry name" value="alpha/beta hydrolase"/>
    <property type="match status" value="1"/>
</dbReference>
<dbReference type="GO" id="GO:0016787">
    <property type="term" value="F:hydrolase activity"/>
    <property type="evidence" value="ECO:0007669"/>
    <property type="project" value="UniProtKB-KW"/>
</dbReference>
<dbReference type="PANTHER" id="PTHR48081:SF8">
    <property type="entry name" value="ALPHA_BETA HYDROLASE FOLD-3 DOMAIN-CONTAINING PROTEIN-RELATED"/>
    <property type="match status" value="1"/>
</dbReference>